<keyword evidence="3" id="KW-1185">Reference proteome</keyword>
<accession>A0ABD5W0L8</accession>
<reference evidence="2 3" key="1">
    <citation type="journal article" date="2019" name="Int. J. Syst. Evol. Microbiol.">
        <title>The Global Catalogue of Microorganisms (GCM) 10K type strain sequencing project: providing services to taxonomists for standard genome sequencing and annotation.</title>
        <authorList>
            <consortium name="The Broad Institute Genomics Platform"/>
            <consortium name="The Broad Institute Genome Sequencing Center for Infectious Disease"/>
            <person name="Wu L."/>
            <person name="Ma J."/>
        </authorList>
    </citation>
    <scope>NUCLEOTIDE SEQUENCE [LARGE SCALE GENOMIC DNA]</scope>
    <source>
        <strain evidence="2 3">JCM 30072</strain>
    </source>
</reference>
<dbReference type="RefSeq" id="WP_382186027.1">
    <property type="nucleotide sequence ID" value="NZ_JBHSZI010000001.1"/>
</dbReference>
<feature type="region of interest" description="Disordered" evidence="1">
    <location>
        <begin position="22"/>
        <end position="63"/>
    </location>
</feature>
<gene>
    <name evidence="2" type="ORF">ACFQQG_13875</name>
</gene>
<sequence>MFDQFEYLVGDDGQQDVLQKPDEAVDGEQPVPSATIPIRGSRSRRHASALRMPSPDAKTKTPRLTYCSSSCASSSGSGIIVVGLIGEANGS</sequence>
<evidence type="ECO:0000256" key="1">
    <source>
        <dbReference type="SAM" id="MobiDB-lite"/>
    </source>
</evidence>
<protein>
    <submittedName>
        <fullName evidence="2">Uncharacterized protein</fullName>
    </submittedName>
</protein>
<evidence type="ECO:0000313" key="2">
    <source>
        <dbReference type="EMBL" id="MFC7059068.1"/>
    </source>
</evidence>
<proteinExistence type="predicted"/>
<dbReference type="AlphaFoldDB" id="A0ABD5W0L8"/>
<dbReference type="EMBL" id="JBHSZI010000001">
    <property type="protein sequence ID" value="MFC7059068.1"/>
    <property type="molecule type" value="Genomic_DNA"/>
</dbReference>
<comment type="caution">
    <text evidence="2">The sequence shown here is derived from an EMBL/GenBank/DDBJ whole genome shotgun (WGS) entry which is preliminary data.</text>
</comment>
<dbReference type="Proteomes" id="UP001596445">
    <property type="component" value="Unassembled WGS sequence"/>
</dbReference>
<name>A0ABD5W0L8_9EURY</name>
<evidence type="ECO:0000313" key="3">
    <source>
        <dbReference type="Proteomes" id="UP001596445"/>
    </source>
</evidence>
<organism evidence="2 3">
    <name type="scientific">Halovenus salina</name>
    <dbReference type="NCBI Taxonomy" id="1510225"/>
    <lineage>
        <taxon>Archaea</taxon>
        <taxon>Methanobacteriati</taxon>
        <taxon>Methanobacteriota</taxon>
        <taxon>Stenosarchaea group</taxon>
        <taxon>Halobacteria</taxon>
        <taxon>Halobacteriales</taxon>
        <taxon>Haloarculaceae</taxon>
        <taxon>Halovenus</taxon>
    </lineage>
</organism>